<dbReference type="RefSeq" id="WP_066392125.1">
    <property type="nucleotide sequence ID" value="NZ_JAGIKZ010000033.1"/>
</dbReference>
<protein>
    <recommendedName>
        <fullName evidence="3">DUF5667 domain-containing protein</fullName>
    </recommendedName>
</protein>
<feature type="compositionally biased region" description="Acidic residues" evidence="1">
    <location>
        <begin position="57"/>
        <end position="68"/>
    </location>
</feature>
<evidence type="ECO:0000256" key="2">
    <source>
        <dbReference type="SAM" id="SignalP"/>
    </source>
</evidence>
<feature type="compositionally biased region" description="Basic and acidic residues" evidence="1">
    <location>
        <begin position="69"/>
        <end position="80"/>
    </location>
</feature>
<feature type="domain" description="DUF5667" evidence="3">
    <location>
        <begin position="87"/>
        <end position="177"/>
    </location>
</feature>
<name>A0ABS4RMP9_9BACI</name>
<reference evidence="4 5" key="1">
    <citation type="submission" date="2021-03" db="EMBL/GenBank/DDBJ databases">
        <title>Genomic Encyclopedia of Type Strains, Phase IV (KMG-IV): sequencing the most valuable type-strain genomes for metagenomic binning, comparative biology and taxonomic classification.</title>
        <authorList>
            <person name="Goeker M."/>
        </authorList>
    </citation>
    <scope>NUCLEOTIDE SEQUENCE [LARGE SCALE GENOMIC DNA]</scope>
    <source>
        <strain evidence="4 5">DSM 26675</strain>
    </source>
</reference>
<evidence type="ECO:0000313" key="4">
    <source>
        <dbReference type="EMBL" id="MBP2243077.1"/>
    </source>
</evidence>
<gene>
    <name evidence="4" type="ORF">J2Z40_003665</name>
</gene>
<feature type="signal peptide" evidence="2">
    <location>
        <begin position="1"/>
        <end position="27"/>
    </location>
</feature>
<feature type="chain" id="PRO_5045402962" description="DUF5667 domain-containing protein" evidence="2">
    <location>
        <begin position="28"/>
        <end position="387"/>
    </location>
</feature>
<organism evidence="4 5">
    <name type="scientific">Cytobacillus eiseniae</name>
    <dbReference type="NCBI Taxonomy" id="762947"/>
    <lineage>
        <taxon>Bacteria</taxon>
        <taxon>Bacillati</taxon>
        <taxon>Bacillota</taxon>
        <taxon>Bacilli</taxon>
        <taxon>Bacillales</taxon>
        <taxon>Bacillaceae</taxon>
        <taxon>Cytobacillus</taxon>
    </lineage>
</organism>
<feature type="compositionally biased region" description="Basic and acidic residues" evidence="1">
    <location>
        <begin position="374"/>
        <end position="387"/>
    </location>
</feature>
<evidence type="ECO:0000259" key="3">
    <source>
        <dbReference type="Pfam" id="PF18915"/>
    </source>
</evidence>
<keyword evidence="2" id="KW-0732">Signal</keyword>
<dbReference type="Pfam" id="PF18915">
    <property type="entry name" value="DUF5667"/>
    <property type="match status" value="1"/>
</dbReference>
<feature type="region of interest" description="Disordered" evidence="1">
    <location>
        <begin position="56"/>
        <end position="80"/>
    </location>
</feature>
<evidence type="ECO:0000256" key="1">
    <source>
        <dbReference type="SAM" id="MobiDB-lite"/>
    </source>
</evidence>
<sequence length="387" mass="41891">MKIKKSLISGAAASVLLLSTLGTSAYANELITIDAEEIGGVNDEEIVVEENIANEETTVDDETSEEVETEKKATEEKVQEQEEAPALVPGDFFYFVKIMMEKVRLAVTFDDYKEARLLAHFAAERIAEANSLLAEGKADEATALIEEAINIQKKATDSLGESEEIADDETEVIEEATDETAVTEDQAAEEVPAEPTEGEDIAAKDEVEVKLAHNIDALAAALSHVKNPKAQLALKKNIQKSFAKLDKKLAKLEAKAGKFAAKTIEDDESVEEKPAIVTETMPTVEAPVKKATKETAVGEVVIDIEEGKEKVEEAVTNDHVKTVVAPGLAKKEAAKAKAAEKRAEGKAKAIAKKHEKRVDKQQHANVKKHNGHNKGAENKKNHGKGNE</sequence>
<comment type="caution">
    <text evidence="4">The sequence shown here is derived from an EMBL/GenBank/DDBJ whole genome shotgun (WGS) entry which is preliminary data.</text>
</comment>
<evidence type="ECO:0000313" key="5">
    <source>
        <dbReference type="Proteomes" id="UP001519293"/>
    </source>
</evidence>
<feature type="compositionally biased region" description="Basic and acidic residues" evidence="1">
    <location>
        <begin position="335"/>
        <end position="347"/>
    </location>
</feature>
<feature type="region of interest" description="Disordered" evidence="1">
    <location>
        <begin position="335"/>
        <end position="387"/>
    </location>
</feature>
<keyword evidence="5" id="KW-1185">Reference proteome</keyword>
<dbReference type="EMBL" id="JAGIKZ010000033">
    <property type="protein sequence ID" value="MBP2243077.1"/>
    <property type="molecule type" value="Genomic_DNA"/>
</dbReference>
<dbReference type="InterPro" id="IPR043725">
    <property type="entry name" value="DUF5667"/>
</dbReference>
<feature type="compositionally biased region" description="Acidic residues" evidence="1">
    <location>
        <begin position="177"/>
        <end position="200"/>
    </location>
</feature>
<accession>A0ABS4RMP9</accession>
<feature type="region of interest" description="Disordered" evidence="1">
    <location>
        <begin position="177"/>
        <end position="201"/>
    </location>
</feature>
<proteinExistence type="predicted"/>
<dbReference type="Proteomes" id="UP001519293">
    <property type="component" value="Unassembled WGS sequence"/>
</dbReference>